<dbReference type="InterPro" id="IPR034014">
    <property type="entry name" value="Zn_ribbon_RPC11_C"/>
</dbReference>
<evidence type="ECO:0000256" key="5">
    <source>
        <dbReference type="ARBA" id="ARBA00022771"/>
    </source>
</evidence>
<keyword evidence="7" id="KW-0539">Nucleus</keyword>
<evidence type="ECO:0000256" key="9">
    <source>
        <dbReference type="PROSITE-ProRule" id="PRU00472"/>
    </source>
</evidence>
<keyword evidence="5 9" id="KW-0863">Zinc-finger</keyword>
<keyword evidence="6" id="KW-0862">Zinc</keyword>
<dbReference type="Gene3D" id="2.20.25.10">
    <property type="match status" value="1"/>
</dbReference>
<dbReference type="InterPro" id="IPR001222">
    <property type="entry name" value="Znf_TFIIS"/>
</dbReference>
<dbReference type="Pfam" id="PF01096">
    <property type="entry name" value="Zn_ribbon_TFIIS"/>
    <property type="match status" value="1"/>
</dbReference>
<keyword evidence="4 10" id="KW-0479">Metal-binding</keyword>
<evidence type="ECO:0000256" key="7">
    <source>
        <dbReference type="ARBA" id="ARBA00023242"/>
    </source>
</evidence>
<comment type="similarity">
    <text evidence="10">Belongs to the archaeal rpoM/eukaryotic RPA12/RPB9/RPC11 RNA polymerase family.</text>
</comment>
<evidence type="ECO:0000256" key="1">
    <source>
        <dbReference type="ARBA" id="ARBA00004123"/>
    </source>
</evidence>
<dbReference type="InterPro" id="IPR012164">
    <property type="entry name" value="Rpa12/Rpb9/Rpc10/TFS"/>
</dbReference>
<feature type="domain" description="TFIIS-type" evidence="11">
    <location>
        <begin position="66"/>
        <end position="108"/>
    </location>
</feature>
<dbReference type="CDD" id="cd10509">
    <property type="entry name" value="Zn-ribbon_RPC11"/>
    <property type="match status" value="1"/>
</dbReference>
<dbReference type="GO" id="GO:0008270">
    <property type="term" value="F:zinc ion binding"/>
    <property type="evidence" value="ECO:0007669"/>
    <property type="project" value="UniProtKB-KW"/>
</dbReference>
<reference evidence="12 13" key="1">
    <citation type="submission" date="2021-07" db="EMBL/GenBank/DDBJ databases">
        <title>The Aristolochia fimbriata genome: insights into angiosperm evolution, floral development and chemical biosynthesis.</title>
        <authorList>
            <person name="Jiao Y."/>
        </authorList>
    </citation>
    <scope>NUCLEOTIDE SEQUENCE [LARGE SCALE GENOMIC DNA]</scope>
    <source>
        <strain evidence="12">IBCAS-2021</strain>
        <tissue evidence="12">Leaf</tissue>
    </source>
</reference>
<evidence type="ECO:0000256" key="6">
    <source>
        <dbReference type="ARBA" id="ARBA00022833"/>
    </source>
</evidence>
<gene>
    <name evidence="12" type="ORF">H6P81_005560</name>
</gene>
<evidence type="ECO:0000259" key="11">
    <source>
        <dbReference type="PROSITE" id="PS51133"/>
    </source>
</evidence>
<organism evidence="12 13">
    <name type="scientific">Aristolochia fimbriata</name>
    <name type="common">White veined hardy Dutchman's pipe vine</name>
    <dbReference type="NCBI Taxonomy" id="158543"/>
    <lineage>
        <taxon>Eukaryota</taxon>
        <taxon>Viridiplantae</taxon>
        <taxon>Streptophyta</taxon>
        <taxon>Embryophyta</taxon>
        <taxon>Tracheophyta</taxon>
        <taxon>Spermatophyta</taxon>
        <taxon>Magnoliopsida</taxon>
        <taxon>Magnoliidae</taxon>
        <taxon>Piperales</taxon>
        <taxon>Aristolochiaceae</taxon>
        <taxon>Aristolochia</taxon>
    </lineage>
</organism>
<dbReference type="GO" id="GO:0005666">
    <property type="term" value="C:RNA polymerase III complex"/>
    <property type="evidence" value="ECO:0007669"/>
    <property type="project" value="TreeGrafter"/>
</dbReference>
<dbReference type="SMART" id="SM00661">
    <property type="entry name" value="RPOL9"/>
    <property type="match status" value="1"/>
</dbReference>
<dbReference type="EMBL" id="JAINDJ010000003">
    <property type="protein sequence ID" value="KAG9452656.1"/>
    <property type="molecule type" value="Genomic_DNA"/>
</dbReference>
<dbReference type="GO" id="GO:0003899">
    <property type="term" value="F:DNA-directed RNA polymerase activity"/>
    <property type="evidence" value="ECO:0007669"/>
    <property type="project" value="InterPro"/>
</dbReference>
<dbReference type="Proteomes" id="UP000825729">
    <property type="component" value="Unassembled WGS sequence"/>
</dbReference>
<sequence>MEFCPNCANLLQVEQASAGNRFRLCCPTCPYVCEIKNKIVKKQFLVQKEVEPIFSGEDALKNAPKTEATCPACNFGQAYFRQMQIRSADEPMSTFYKCCNEACNKEWPILGKLGGIGFQWSHGERRLGQAWVIGRGEVAGTRNSVWDCLLANPNGPSPVYISFMFVNNLTSVTVKADCIETKSIHSPAASMDYFRGTHLCYCVVSS</sequence>
<dbReference type="PANTHER" id="PTHR11239">
    <property type="entry name" value="DNA-DIRECTED RNA POLYMERASE"/>
    <property type="match status" value="1"/>
</dbReference>
<evidence type="ECO:0000256" key="4">
    <source>
        <dbReference type="ARBA" id="ARBA00022723"/>
    </source>
</evidence>
<evidence type="ECO:0000256" key="10">
    <source>
        <dbReference type="RuleBase" id="RU003474"/>
    </source>
</evidence>
<evidence type="ECO:0000256" key="2">
    <source>
        <dbReference type="ARBA" id="ARBA00020093"/>
    </source>
</evidence>
<accession>A0AAV7EYJ3</accession>
<dbReference type="GO" id="GO:0003676">
    <property type="term" value="F:nucleic acid binding"/>
    <property type="evidence" value="ECO:0007669"/>
    <property type="project" value="InterPro"/>
</dbReference>
<dbReference type="PROSITE" id="PS51133">
    <property type="entry name" value="ZF_TFIIS_2"/>
    <property type="match status" value="1"/>
</dbReference>
<comment type="subcellular location">
    <subcellularLocation>
        <location evidence="1">Nucleus</location>
    </subcellularLocation>
</comment>
<dbReference type="AlphaFoldDB" id="A0AAV7EYJ3"/>
<keyword evidence="3 10" id="KW-0240">DNA-directed RNA polymerase</keyword>
<keyword evidence="13" id="KW-1185">Reference proteome</keyword>
<evidence type="ECO:0000313" key="13">
    <source>
        <dbReference type="Proteomes" id="UP000825729"/>
    </source>
</evidence>
<evidence type="ECO:0000256" key="3">
    <source>
        <dbReference type="ARBA" id="ARBA00022478"/>
    </source>
</evidence>
<protein>
    <recommendedName>
        <fullName evidence="2">DNA-directed RNA polymerase III subunit RPC10</fullName>
    </recommendedName>
    <alternativeName>
        <fullName evidence="8">RNA polymerase III subunit C11</fullName>
    </alternativeName>
</protein>
<dbReference type="GO" id="GO:0006386">
    <property type="term" value="P:termination of RNA polymerase III transcription"/>
    <property type="evidence" value="ECO:0007669"/>
    <property type="project" value="TreeGrafter"/>
</dbReference>
<dbReference type="SUPFAM" id="SSF57783">
    <property type="entry name" value="Zinc beta-ribbon"/>
    <property type="match status" value="1"/>
</dbReference>
<proteinExistence type="inferred from homology"/>
<dbReference type="SMART" id="SM00440">
    <property type="entry name" value="ZnF_C2C2"/>
    <property type="match status" value="1"/>
</dbReference>
<dbReference type="InterPro" id="IPR001529">
    <property type="entry name" value="Zn_ribbon_RPB9"/>
</dbReference>
<evidence type="ECO:0000256" key="8">
    <source>
        <dbReference type="ARBA" id="ARBA00029985"/>
    </source>
</evidence>
<evidence type="ECO:0000313" key="12">
    <source>
        <dbReference type="EMBL" id="KAG9452656.1"/>
    </source>
</evidence>
<keyword evidence="10" id="KW-0804">Transcription</keyword>
<comment type="caution">
    <text evidence="12">The sequence shown here is derived from an EMBL/GenBank/DDBJ whole genome shotgun (WGS) entry which is preliminary data.</text>
</comment>
<dbReference type="PROSITE" id="PS00466">
    <property type="entry name" value="ZF_TFIIS_1"/>
    <property type="match status" value="1"/>
</dbReference>
<dbReference type="PANTHER" id="PTHR11239:SF12">
    <property type="entry name" value="DNA-DIRECTED RNA POLYMERASE III SUBUNIT RPC10"/>
    <property type="match status" value="1"/>
</dbReference>
<name>A0AAV7EYJ3_ARIFI</name>